<dbReference type="PATRIC" id="fig|1121338.3.peg.1839"/>
<gene>
    <name evidence="1" type="ORF">CLTEP_17970</name>
</gene>
<dbReference type="Gene3D" id="3.40.50.1820">
    <property type="entry name" value="alpha/beta hydrolase"/>
    <property type="match status" value="1"/>
</dbReference>
<evidence type="ECO:0000313" key="1">
    <source>
        <dbReference type="EMBL" id="KYH34222.1"/>
    </source>
</evidence>
<accession>A0A151B392</accession>
<dbReference type="InterPro" id="IPR052920">
    <property type="entry name" value="DNA-binding_regulatory"/>
</dbReference>
<sequence length="194" mass="22522">MYNQRRHGASEGKYSTYGYYEKYDLDLWVNWVVNRNGEDGIIGLHGESMGAATVLQYADINKYVDFIIADCAYSDMNELMKFRIKEDIKLPAFPMLKFVELKSKRRARFSFKDVSPINSIKYNEIPVLFIHGKNDKFVPTYMSEKMYEVKKGMKRIYLADGAAHACSIEVDKQKYEEVVFEFINEVEANLGKSV</sequence>
<dbReference type="EMBL" id="LTBA01000021">
    <property type="protein sequence ID" value="KYH34222.1"/>
    <property type="molecule type" value="Genomic_DNA"/>
</dbReference>
<proteinExistence type="predicted"/>
<dbReference type="InterPro" id="IPR029058">
    <property type="entry name" value="AB_hydrolase_fold"/>
</dbReference>
<evidence type="ECO:0000313" key="2">
    <source>
        <dbReference type="Proteomes" id="UP000075531"/>
    </source>
</evidence>
<protein>
    <submittedName>
        <fullName evidence="1">Alpha/beta hydrolase family protein</fullName>
    </submittedName>
</protein>
<dbReference type="SUPFAM" id="SSF53474">
    <property type="entry name" value="alpha/beta-Hydrolases"/>
    <property type="match status" value="1"/>
</dbReference>
<dbReference type="PANTHER" id="PTHR43358">
    <property type="entry name" value="ALPHA/BETA-HYDROLASE"/>
    <property type="match status" value="1"/>
</dbReference>
<dbReference type="GO" id="GO:0016787">
    <property type="term" value="F:hydrolase activity"/>
    <property type="evidence" value="ECO:0007669"/>
    <property type="project" value="UniProtKB-KW"/>
</dbReference>
<keyword evidence="1" id="KW-0378">Hydrolase</keyword>
<dbReference type="PANTHER" id="PTHR43358:SF5">
    <property type="entry name" value="EXPORTED PROTEIN"/>
    <property type="match status" value="1"/>
</dbReference>
<name>A0A151B392_9CLOT</name>
<reference evidence="1 2" key="1">
    <citation type="submission" date="2016-02" db="EMBL/GenBank/DDBJ databases">
        <title>Genome sequence of Clostridium tepidiprofundi DSM 19306.</title>
        <authorList>
            <person name="Poehlein A."/>
            <person name="Daniel R."/>
        </authorList>
    </citation>
    <scope>NUCLEOTIDE SEQUENCE [LARGE SCALE GENOMIC DNA]</scope>
    <source>
        <strain evidence="1 2">DSM 19306</strain>
    </source>
</reference>
<comment type="caution">
    <text evidence="1">The sequence shown here is derived from an EMBL/GenBank/DDBJ whole genome shotgun (WGS) entry which is preliminary data.</text>
</comment>
<dbReference type="STRING" id="1121338.CLTEP_17970"/>
<organism evidence="1 2">
    <name type="scientific">Clostridium tepidiprofundi DSM 19306</name>
    <dbReference type="NCBI Taxonomy" id="1121338"/>
    <lineage>
        <taxon>Bacteria</taxon>
        <taxon>Bacillati</taxon>
        <taxon>Bacillota</taxon>
        <taxon>Clostridia</taxon>
        <taxon>Eubacteriales</taxon>
        <taxon>Clostridiaceae</taxon>
        <taxon>Clostridium</taxon>
    </lineage>
</organism>
<keyword evidence="2" id="KW-1185">Reference proteome</keyword>
<dbReference type="Proteomes" id="UP000075531">
    <property type="component" value="Unassembled WGS sequence"/>
</dbReference>
<dbReference type="AlphaFoldDB" id="A0A151B392"/>